<feature type="compositionally biased region" description="Polar residues" evidence="12">
    <location>
        <begin position="335"/>
        <end position="361"/>
    </location>
</feature>
<sequence>MAIREEIVASAAQFLQDPSVSASSIDSKVAFLQAKNLTPEEVDAALARSGAHSAPIAAAPPAAYSAPPVQPQAGMVPAPGYYQPQYPPYGWQRPPPEVPKRDWRDWFIMATVVGGVGYGVLELTKRYIYPLVAPPTPERLETDKQLIEEQFDRQFALVEQLAKDTEALKAAEQQRTERLDTAILELENTMAELKSANRRREDDAQRLRDDVQNFKDALPKALEAQKDVASERLREVITELNSLKTLIGQRMTGPATPSPAPSNYLRPSVSPTPTSPAATENAATPSTGANGTSAAEAPKPQTPATSSGRPSFGIGGAGSSGMSASIPSWQLAMSAKSTPAASGTNGATSGQASAATPPASS</sequence>
<evidence type="ECO:0000256" key="3">
    <source>
        <dbReference type="ARBA" id="ARBA00022927"/>
    </source>
</evidence>
<dbReference type="PANTHER" id="PTHR23058">
    <property type="entry name" value="PEROXISOMAL MEMBRANE PROTEIN PEX14"/>
    <property type="match status" value="1"/>
</dbReference>
<comment type="subcellular location">
    <subcellularLocation>
        <location evidence="9 10">Peroxisome membrane</location>
    </subcellularLocation>
</comment>
<dbReference type="SMR" id="A0AA97P064"/>
<dbReference type="GO" id="GO:0005102">
    <property type="term" value="F:signaling receptor binding"/>
    <property type="evidence" value="ECO:0007669"/>
    <property type="project" value="TreeGrafter"/>
</dbReference>
<keyword evidence="3 10" id="KW-0653">Protein transport</keyword>
<protein>
    <recommendedName>
        <fullName evidence="7 10">Peroxisomal membrane protein PEX14</fullName>
    </recommendedName>
    <alternativeName>
        <fullName evidence="8 10">Peroxin-14</fullName>
    </alternativeName>
</protein>
<gene>
    <name evidence="14" type="ORF">OOU_Y34scaffold00496g11</name>
</gene>
<name>A0AA97P064_PYRO3</name>
<evidence type="ECO:0000256" key="12">
    <source>
        <dbReference type="SAM" id="MobiDB-lite"/>
    </source>
</evidence>
<organism evidence="14">
    <name type="scientific">Pyricularia oryzae (strain Y34)</name>
    <name type="common">Rice blast fungus</name>
    <name type="synonym">Magnaporthe oryzae</name>
    <dbReference type="NCBI Taxonomy" id="1143189"/>
    <lineage>
        <taxon>Eukaryota</taxon>
        <taxon>Fungi</taxon>
        <taxon>Dikarya</taxon>
        <taxon>Ascomycota</taxon>
        <taxon>Pezizomycotina</taxon>
        <taxon>Sordariomycetes</taxon>
        <taxon>Sordariomycetidae</taxon>
        <taxon>Magnaporthales</taxon>
        <taxon>Pyriculariaceae</taxon>
        <taxon>Pyricularia</taxon>
    </lineage>
</organism>
<evidence type="ECO:0000256" key="1">
    <source>
        <dbReference type="ARBA" id="ARBA00005443"/>
    </source>
</evidence>
<dbReference type="InterPro" id="IPR006785">
    <property type="entry name" value="Pex14_N"/>
</dbReference>
<evidence type="ECO:0000256" key="2">
    <source>
        <dbReference type="ARBA" id="ARBA00022448"/>
    </source>
</evidence>
<evidence type="ECO:0000256" key="8">
    <source>
        <dbReference type="ARBA" id="ARBA00029691"/>
    </source>
</evidence>
<evidence type="ECO:0000256" key="9">
    <source>
        <dbReference type="ARBA" id="ARBA00046271"/>
    </source>
</evidence>
<evidence type="ECO:0000256" key="7">
    <source>
        <dbReference type="ARBA" id="ARBA00029502"/>
    </source>
</evidence>
<evidence type="ECO:0000256" key="10">
    <source>
        <dbReference type="RuleBase" id="RU367032"/>
    </source>
</evidence>
<dbReference type="EMBL" id="JH793880">
    <property type="protein sequence ID" value="ELQ39475.1"/>
    <property type="molecule type" value="Genomic_DNA"/>
</dbReference>
<feature type="region of interest" description="Disordered" evidence="12">
    <location>
        <begin position="248"/>
        <end position="361"/>
    </location>
</feature>
<keyword evidence="5 10" id="KW-0472">Membrane</keyword>
<evidence type="ECO:0000256" key="5">
    <source>
        <dbReference type="ARBA" id="ARBA00023136"/>
    </source>
</evidence>
<dbReference type="InterPro" id="IPR025655">
    <property type="entry name" value="PEX14"/>
</dbReference>
<reference evidence="14" key="1">
    <citation type="journal article" date="2012" name="PLoS Genet.">
        <title>Comparative analysis of the genomes of two field isolates of the rice blast fungus Magnaporthe oryzae.</title>
        <authorList>
            <person name="Xue M."/>
            <person name="Yang J."/>
            <person name="Li Z."/>
            <person name="Hu S."/>
            <person name="Yao N."/>
            <person name="Dean R.A."/>
            <person name="Zhao W."/>
            <person name="Shen M."/>
            <person name="Zhang H."/>
            <person name="Li C."/>
            <person name="Liu L."/>
            <person name="Cao L."/>
            <person name="Xu X."/>
            <person name="Xing Y."/>
            <person name="Hsiang T."/>
            <person name="Zhang Z."/>
            <person name="Xu J.R."/>
            <person name="Peng Y.L."/>
        </authorList>
    </citation>
    <scope>NUCLEOTIDE SEQUENCE</scope>
    <source>
        <strain evidence="14">Y34</strain>
    </source>
</reference>
<evidence type="ECO:0000259" key="13">
    <source>
        <dbReference type="Pfam" id="PF04695"/>
    </source>
</evidence>
<evidence type="ECO:0000256" key="4">
    <source>
        <dbReference type="ARBA" id="ARBA00023010"/>
    </source>
</evidence>
<keyword evidence="11" id="KW-0175">Coiled coil</keyword>
<dbReference type="Gene3D" id="1.10.10.10">
    <property type="entry name" value="Winged helix-like DNA-binding domain superfamily/Winged helix DNA-binding domain"/>
    <property type="match status" value="1"/>
</dbReference>
<dbReference type="Proteomes" id="UP000011086">
    <property type="component" value="Unassembled WGS sequence"/>
</dbReference>
<proteinExistence type="inferred from homology"/>
<dbReference type="GO" id="GO:0005778">
    <property type="term" value="C:peroxisomal membrane"/>
    <property type="evidence" value="ECO:0007669"/>
    <property type="project" value="UniProtKB-SubCell"/>
</dbReference>
<accession>A0AA97P064</accession>
<evidence type="ECO:0000256" key="11">
    <source>
        <dbReference type="SAM" id="Coils"/>
    </source>
</evidence>
<dbReference type="PANTHER" id="PTHR23058:SF0">
    <property type="entry name" value="PEROXISOMAL MEMBRANE PROTEIN PEX14"/>
    <property type="match status" value="1"/>
</dbReference>
<dbReference type="Pfam" id="PF04695">
    <property type="entry name" value="Pex14_N"/>
    <property type="match status" value="1"/>
</dbReference>
<dbReference type="GO" id="GO:1990429">
    <property type="term" value="C:peroxisomal importomer complex"/>
    <property type="evidence" value="ECO:0007669"/>
    <property type="project" value="TreeGrafter"/>
</dbReference>
<feature type="domain" description="Peroxisome membrane anchor protein Pex14p N-terminal" evidence="13">
    <location>
        <begin position="4"/>
        <end position="48"/>
    </location>
</feature>
<evidence type="ECO:0000313" key="14">
    <source>
        <dbReference type="EMBL" id="ELQ39475.1"/>
    </source>
</evidence>
<dbReference type="InterPro" id="IPR036388">
    <property type="entry name" value="WH-like_DNA-bd_sf"/>
</dbReference>
<dbReference type="GO" id="GO:0016560">
    <property type="term" value="P:protein import into peroxisome matrix, docking"/>
    <property type="evidence" value="ECO:0007669"/>
    <property type="project" value="UniProtKB-UniRule"/>
</dbReference>
<keyword evidence="2 10" id="KW-0813">Transport</keyword>
<evidence type="ECO:0000256" key="6">
    <source>
        <dbReference type="ARBA" id="ARBA00023140"/>
    </source>
</evidence>
<keyword evidence="4" id="KW-0811">Translocation</keyword>
<feature type="coiled-coil region" evidence="11">
    <location>
        <begin position="176"/>
        <end position="217"/>
    </location>
</feature>
<keyword evidence="6 10" id="KW-0576">Peroxisome</keyword>
<dbReference type="AlphaFoldDB" id="A0AA97P064"/>
<comment type="function">
    <text evidence="10">Component of the PEX13-PEX14 docking complex, a translocon channel that specifically mediates the import of peroxisomal cargo proteins bound to PEX5 receptor. The PEX13-PEX14 docking complex forms a large import pore which can be opened to a diameter of about 9 nm. Mechanistically, PEX5 receptor along with cargo proteins associates with the PEX14 subunit of the PEX13-PEX14 docking complex in the cytosol, leading to the insertion of the receptor into the organelle membrane with the concomitant translocation of the cargo into the peroxisome matrix.</text>
</comment>
<comment type="similarity">
    <text evidence="1 10">Belongs to the peroxin-14 family.</text>
</comment>
<feature type="compositionally biased region" description="Low complexity" evidence="12">
    <location>
        <begin position="267"/>
        <end position="287"/>
    </location>
</feature>